<accession>A0A5C8KAJ4</accession>
<keyword evidence="2" id="KW-1185">Reference proteome</keyword>
<name>A0A5C8KAJ4_9BACT</name>
<evidence type="ECO:0000313" key="1">
    <source>
        <dbReference type="EMBL" id="TXK46399.1"/>
    </source>
</evidence>
<organism evidence="1 2">
    <name type="scientific">Pontibacter qinzhouensis</name>
    <dbReference type="NCBI Taxonomy" id="2603253"/>
    <lineage>
        <taxon>Bacteria</taxon>
        <taxon>Pseudomonadati</taxon>
        <taxon>Bacteroidota</taxon>
        <taxon>Cytophagia</taxon>
        <taxon>Cytophagales</taxon>
        <taxon>Hymenobacteraceae</taxon>
        <taxon>Pontibacter</taxon>
    </lineage>
</organism>
<comment type="caution">
    <text evidence="1">The sequence shown here is derived from an EMBL/GenBank/DDBJ whole genome shotgun (WGS) entry which is preliminary data.</text>
</comment>
<proteinExistence type="predicted"/>
<dbReference type="Proteomes" id="UP000321926">
    <property type="component" value="Unassembled WGS sequence"/>
</dbReference>
<dbReference type="EMBL" id="VRTY01000035">
    <property type="protein sequence ID" value="TXK46399.1"/>
    <property type="molecule type" value="Genomic_DNA"/>
</dbReference>
<reference evidence="1 2" key="1">
    <citation type="submission" date="2019-08" db="EMBL/GenBank/DDBJ databases">
        <authorList>
            <person name="Shi S."/>
        </authorList>
    </citation>
    <scope>NUCLEOTIDE SEQUENCE [LARGE SCALE GENOMIC DNA]</scope>
    <source>
        <strain evidence="1 2">GY10130</strain>
    </source>
</reference>
<dbReference type="RefSeq" id="WP_147921794.1">
    <property type="nucleotide sequence ID" value="NZ_VRTY01000035.1"/>
</dbReference>
<sequence length="131" mass="14953">MKKNILVGILALISFSGFGQQLKVTDDRLDKAVLSVTLEGYQMASIEMKQELNLTQEQYAKVEQLNKERYQQLKEAQLVQAEKPEEVQKTVSKINSSVDNALTVILSEDQLQNYLELEGRKKNLYMTDAIE</sequence>
<gene>
    <name evidence="1" type="ORF">FVR03_10975</name>
</gene>
<evidence type="ECO:0000313" key="2">
    <source>
        <dbReference type="Proteomes" id="UP000321926"/>
    </source>
</evidence>
<dbReference type="OrthoDB" id="852344at2"/>
<dbReference type="AlphaFoldDB" id="A0A5C8KAJ4"/>
<protein>
    <submittedName>
        <fullName evidence="1">Uncharacterized protein</fullName>
    </submittedName>
</protein>